<evidence type="ECO:0000313" key="1">
    <source>
        <dbReference type="EMBL" id="CAF0947574.1"/>
    </source>
</evidence>
<feature type="non-terminal residue" evidence="1">
    <location>
        <position position="1"/>
    </location>
</feature>
<gene>
    <name evidence="1" type="ORF">OXX778_LOCUS13769</name>
</gene>
<comment type="caution">
    <text evidence="1">The sequence shown here is derived from an EMBL/GenBank/DDBJ whole genome shotgun (WGS) entry which is preliminary data.</text>
</comment>
<dbReference type="AlphaFoldDB" id="A0A814D0G0"/>
<dbReference type="Proteomes" id="UP000663879">
    <property type="component" value="Unassembled WGS sequence"/>
</dbReference>
<proteinExistence type="predicted"/>
<organism evidence="1 2">
    <name type="scientific">Brachionus calyciflorus</name>
    <dbReference type="NCBI Taxonomy" id="104777"/>
    <lineage>
        <taxon>Eukaryota</taxon>
        <taxon>Metazoa</taxon>
        <taxon>Spiralia</taxon>
        <taxon>Gnathifera</taxon>
        <taxon>Rotifera</taxon>
        <taxon>Eurotatoria</taxon>
        <taxon>Monogononta</taxon>
        <taxon>Pseudotrocha</taxon>
        <taxon>Ploima</taxon>
        <taxon>Brachionidae</taxon>
        <taxon>Brachionus</taxon>
    </lineage>
</organism>
<evidence type="ECO:0000313" key="2">
    <source>
        <dbReference type="Proteomes" id="UP000663879"/>
    </source>
</evidence>
<dbReference type="EMBL" id="CAJNOC010002709">
    <property type="protein sequence ID" value="CAF0947574.1"/>
    <property type="molecule type" value="Genomic_DNA"/>
</dbReference>
<reference evidence="1" key="1">
    <citation type="submission" date="2021-02" db="EMBL/GenBank/DDBJ databases">
        <authorList>
            <person name="Nowell W R."/>
        </authorList>
    </citation>
    <scope>NUCLEOTIDE SEQUENCE</scope>
    <source>
        <strain evidence="1">Ploen Becks lab</strain>
    </source>
</reference>
<name>A0A814D0G0_9BILA</name>
<keyword evidence="2" id="KW-1185">Reference proteome</keyword>
<sequence length="51" mass="5945">ILRKMVCECNVLVDPTVNQIPIYIVPILEPRIQTTVVHKPFTIYKSTLFLF</sequence>
<accession>A0A814D0G0</accession>
<protein>
    <submittedName>
        <fullName evidence="1">Uncharacterized protein</fullName>
    </submittedName>
</protein>